<dbReference type="GO" id="GO:0019303">
    <property type="term" value="P:D-ribose catabolic process"/>
    <property type="evidence" value="ECO:0007669"/>
    <property type="project" value="UniProtKB-UniRule"/>
</dbReference>
<feature type="binding site" evidence="9">
    <location>
        <position position="283"/>
    </location>
    <ligand>
        <name>K(+)</name>
        <dbReference type="ChEBI" id="CHEBI:29103"/>
    </ligand>
</feature>
<keyword evidence="3 9" id="KW-0547">Nucleotide-binding</keyword>
<comment type="subcellular location">
    <subcellularLocation>
        <location evidence="9">Cytoplasm</location>
    </subcellularLocation>
    <subcellularLocation>
        <location evidence="9">Nucleus</location>
    </subcellularLocation>
</comment>
<dbReference type="GO" id="GO:0004747">
    <property type="term" value="F:ribokinase activity"/>
    <property type="evidence" value="ECO:0007669"/>
    <property type="project" value="UniProtKB-UniRule"/>
</dbReference>
<feature type="binding site" evidence="9">
    <location>
        <position position="245"/>
    </location>
    <ligand>
        <name>K(+)</name>
        <dbReference type="ChEBI" id="CHEBI:29103"/>
    </ligand>
</feature>
<keyword evidence="7 9" id="KW-0630">Potassium</keyword>
<feature type="binding site" evidence="9">
    <location>
        <position position="247"/>
    </location>
    <ligand>
        <name>K(+)</name>
        <dbReference type="ChEBI" id="CHEBI:29103"/>
    </ligand>
</feature>
<dbReference type="VEuPathDB" id="GiardiaDB:SS50377_27024"/>
<comment type="activity regulation">
    <text evidence="9">Activated by a monovalent cation that binds near, but not in, the active site. The most likely occupant of the site in vivo is potassium. Ion binding induces a conformational change that may alter substrate affinity.</text>
</comment>
<feature type="domain" description="Carbohydrate kinase PfkB" evidence="10">
    <location>
        <begin position="2"/>
        <end position="291"/>
    </location>
</feature>
<evidence type="ECO:0000256" key="5">
    <source>
        <dbReference type="ARBA" id="ARBA00022840"/>
    </source>
</evidence>
<protein>
    <recommendedName>
        <fullName evidence="9">Ribokinase</fullName>
        <shortName evidence="9">RK</shortName>
        <ecNumber evidence="9">2.7.1.15</ecNumber>
    </recommendedName>
</protein>
<comment type="catalytic activity">
    <reaction evidence="9">
        <text>D-ribose + ATP = D-ribose 5-phosphate + ADP + H(+)</text>
        <dbReference type="Rhea" id="RHEA:13697"/>
        <dbReference type="ChEBI" id="CHEBI:15378"/>
        <dbReference type="ChEBI" id="CHEBI:30616"/>
        <dbReference type="ChEBI" id="CHEBI:47013"/>
        <dbReference type="ChEBI" id="CHEBI:78346"/>
        <dbReference type="ChEBI" id="CHEBI:456216"/>
        <dbReference type="EC" id="2.7.1.15"/>
    </reaction>
</comment>
<dbReference type="HAMAP" id="MF_01987">
    <property type="entry name" value="Ribokinase"/>
    <property type="match status" value="1"/>
</dbReference>
<evidence type="ECO:0000256" key="6">
    <source>
        <dbReference type="ARBA" id="ARBA00022842"/>
    </source>
</evidence>
<gene>
    <name evidence="11" type="ORF">SS50377_12518</name>
    <name evidence="12" type="ORF">SS50377_27024</name>
</gene>
<feature type="binding site" evidence="9">
    <location>
        <position position="185"/>
    </location>
    <ligand>
        <name>ATP</name>
        <dbReference type="ChEBI" id="CHEBI:30616"/>
    </ligand>
</feature>
<dbReference type="InterPro" id="IPR011877">
    <property type="entry name" value="Ribokinase"/>
</dbReference>
<dbReference type="GO" id="GO:0005634">
    <property type="term" value="C:nucleus"/>
    <property type="evidence" value="ECO:0007669"/>
    <property type="project" value="UniProtKB-SubCell"/>
</dbReference>
<evidence type="ECO:0000313" key="13">
    <source>
        <dbReference type="Proteomes" id="UP000018208"/>
    </source>
</evidence>
<dbReference type="InterPro" id="IPR011611">
    <property type="entry name" value="PfkB_dom"/>
</dbReference>
<dbReference type="UniPathway" id="UPA00916">
    <property type="reaction ID" value="UER00889"/>
</dbReference>
<feature type="active site" description="Proton acceptor" evidence="9">
    <location>
        <position position="251"/>
    </location>
</feature>
<evidence type="ECO:0000256" key="8">
    <source>
        <dbReference type="ARBA" id="ARBA00023277"/>
    </source>
</evidence>
<feature type="binding site" evidence="9">
    <location>
        <begin position="219"/>
        <end position="224"/>
    </location>
    <ligand>
        <name>ATP</name>
        <dbReference type="ChEBI" id="CHEBI:30616"/>
    </ligand>
</feature>
<dbReference type="PANTHER" id="PTHR10584">
    <property type="entry name" value="SUGAR KINASE"/>
    <property type="match status" value="1"/>
</dbReference>
<reference evidence="11 12" key="1">
    <citation type="journal article" date="2014" name="PLoS Genet.">
        <title>The Genome of Spironucleus salmonicida Highlights a Fish Pathogen Adapted to Fluctuating Environments.</title>
        <authorList>
            <person name="Xu F."/>
            <person name="Jerlstrom-Hultqvist J."/>
            <person name="Einarsson E."/>
            <person name="Astvaldsson A."/>
            <person name="Svard S.G."/>
            <person name="Andersson J.O."/>
        </authorList>
    </citation>
    <scope>NUCLEOTIDE SEQUENCE</scope>
    <source>
        <strain evidence="12">ATCC 50377</strain>
    </source>
</reference>
<dbReference type="EC" id="2.7.1.15" evidence="9"/>
<keyword evidence="6 9" id="KW-0460">Magnesium</keyword>
<dbReference type="Pfam" id="PF00294">
    <property type="entry name" value="PfkB"/>
    <property type="match status" value="1"/>
</dbReference>
<feature type="binding site" evidence="9">
    <location>
        <position position="280"/>
    </location>
    <ligand>
        <name>K(+)</name>
        <dbReference type="ChEBI" id="CHEBI:29103"/>
    </ligand>
</feature>
<comment type="function">
    <text evidence="9">Catalyzes the phosphorylation of ribose at O-5 in a reaction requiring ATP and magnesium. The resulting D-ribose-5-phosphate can then be used either for sythesis of nucleotides, histidine, and tryptophan, or as a component of the pentose phosphate pathway.</text>
</comment>
<evidence type="ECO:0000256" key="4">
    <source>
        <dbReference type="ARBA" id="ARBA00022777"/>
    </source>
</evidence>
<comment type="similarity">
    <text evidence="9">Belongs to the carbohydrate kinase PfkB family. Ribokinase subfamily.</text>
</comment>
<reference evidence="12" key="2">
    <citation type="submission" date="2020-12" db="EMBL/GenBank/DDBJ databases">
        <title>New Spironucleus salmonicida genome in near-complete chromosomes.</title>
        <authorList>
            <person name="Xu F."/>
            <person name="Kurt Z."/>
            <person name="Jimenez-Gonzalez A."/>
            <person name="Astvaldsson A."/>
            <person name="Andersson J.O."/>
            <person name="Svard S.G."/>
        </authorList>
    </citation>
    <scope>NUCLEOTIDE SEQUENCE</scope>
    <source>
        <strain evidence="12">ATCC 50377</strain>
    </source>
</reference>
<proteinExistence type="inferred from homology"/>
<dbReference type="PRINTS" id="PR00990">
    <property type="entry name" value="RIBOKINASE"/>
</dbReference>
<dbReference type="EMBL" id="KI546040">
    <property type="protein sequence ID" value="EST47534.1"/>
    <property type="molecule type" value="Genomic_DNA"/>
</dbReference>
<keyword evidence="9" id="KW-0963">Cytoplasm</keyword>
<keyword evidence="8 9" id="KW-0119">Carbohydrate metabolism</keyword>
<dbReference type="GO" id="GO:0046872">
    <property type="term" value="F:metal ion binding"/>
    <property type="evidence" value="ECO:0007669"/>
    <property type="project" value="UniProtKB-KW"/>
</dbReference>
<dbReference type="GO" id="GO:0005737">
    <property type="term" value="C:cytoplasm"/>
    <property type="evidence" value="ECO:0007669"/>
    <property type="project" value="UniProtKB-SubCell"/>
</dbReference>
<evidence type="ECO:0000256" key="9">
    <source>
        <dbReference type="HAMAP-Rule" id="MF_03215"/>
    </source>
</evidence>
<keyword evidence="13" id="KW-1185">Reference proteome</keyword>
<feature type="binding site" evidence="9">
    <location>
        <position position="289"/>
    </location>
    <ligand>
        <name>K(+)</name>
        <dbReference type="ChEBI" id="CHEBI:29103"/>
    </ligand>
</feature>
<keyword evidence="5 9" id="KW-0067">ATP-binding</keyword>
<dbReference type="InterPro" id="IPR029056">
    <property type="entry name" value="Ribokinase-like"/>
</dbReference>
<evidence type="ECO:0000256" key="3">
    <source>
        <dbReference type="ARBA" id="ARBA00022741"/>
    </source>
</evidence>
<comment type="subunit">
    <text evidence="9">Homodimer.</text>
</comment>
<dbReference type="SUPFAM" id="SSF53613">
    <property type="entry name" value="Ribokinase-like"/>
    <property type="match status" value="1"/>
</dbReference>
<keyword evidence="1 9" id="KW-0808">Transferase</keyword>
<comment type="pathway">
    <text evidence="9">Carbohydrate metabolism; D-ribose degradation; D-ribose 5-phosphate from beta-D-ribopyranose: step 2/2.</text>
</comment>
<dbReference type="AlphaFoldDB" id="V6M2P8"/>
<accession>V6M2P8</accession>
<evidence type="ECO:0000256" key="7">
    <source>
        <dbReference type="ARBA" id="ARBA00022958"/>
    </source>
</evidence>
<comment type="caution">
    <text evidence="9">Lacks conserved residue(s) required for the propagation of feature annotation.</text>
</comment>
<evidence type="ECO:0000259" key="10">
    <source>
        <dbReference type="Pfam" id="PF00294"/>
    </source>
</evidence>
<evidence type="ECO:0000256" key="2">
    <source>
        <dbReference type="ARBA" id="ARBA00022723"/>
    </source>
</evidence>
<dbReference type="Gene3D" id="3.40.1190.20">
    <property type="match status" value="1"/>
</dbReference>
<feature type="binding site" evidence="9">
    <location>
        <position position="251"/>
    </location>
    <ligand>
        <name>substrate</name>
    </ligand>
</feature>
<dbReference type="CDD" id="cd01174">
    <property type="entry name" value="ribokinase"/>
    <property type="match status" value="1"/>
</dbReference>
<feature type="binding site" evidence="9">
    <location>
        <begin position="10"/>
        <end position="12"/>
    </location>
    <ligand>
        <name>substrate</name>
    </ligand>
</feature>
<feature type="binding site" evidence="9">
    <location>
        <position position="137"/>
    </location>
    <ligand>
        <name>substrate</name>
    </ligand>
</feature>
<feature type="binding site" evidence="9">
    <location>
        <begin position="37"/>
        <end position="41"/>
    </location>
    <ligand>
        <name>substrate</name>
    </ligand>
</feature>
<dbReference type="EMBL" id="AUWU02000007">
    <property type="protein sequence ID" value="KAH0570737.1"/>
    <property type="molecule type" value="Genomic_DNA"/>
</dbReference>
<feature type="binding site" evidence="9">
    <location>
        <begin position="250"/>
        <end position="251"/>
    </location>
    <ligand>
        <name>ATP</name>
        <dbReference type="ChEBI" id="CHEBI:30616"/>
    </ligand>
</feature>
<keyword evidence="9" id="KW-0539">Nucleus</keyword>
<feature type="binding site" evidence="9">
    <location>
        <position position="285"/>
    </location>
    <ligand>
        <name>K(+)</name>
        <dbReference type="ChEBI" id="CHEBI:29103"/>
    </ligand>
</feature>
<organism evidence="11">
    <name type="scientific">Spironucleus salmonicida</name>
    <dbReference type="NCBI Taxonomy" id="348837"/>
    <lineage>
        <taxon>Eukaryota</taxon>
        <taxon>Metamonada</taxon>
        <taxon>Diplomonadida</taxon>
        <taxon>Hexamitidae</taxon>
        <taxon>Hexamitinae</taxon>
        <taxon>Spironucleus</taxon>
    </lineage>
</organism>
<dbReference type="OrthoDB" id="415590at2759"/>
<comment type="cofactor">
    <cofactor evidence="9">
        <name>Mg(2+)</name>
        <dbReference type="ChEBI" id="CHEBI:18420"/>
    </cofactor>
    <text evidence="9">Requires a divalent cation, most likely magnesium in vivo, as an electrophilic catalyst to aid phosphoryl group transfer. It is the chelate of the metal and the nucleotide that is the actual substrate.</text>
</comment>
<dbReference type="GO" id="GO:0005524">
    <property type="term" value="F:ATP binding"/>
    <property type="evidence" value="ECO:0007669"/>
    <property type="project" value="UniProtKB-UniRule"/>
</dbReference>
<evidence type="ECO:0000256" key="1">
    <source>
        <dbReference type="ARBA" id="ARBA00022679"/>
    </source>
</evidence>
<evidence type="ECO:0000313" key="11">
    <source>
        <dbReference type="EMBL" id="EST47534.1"/>
    </source>
</evidence>
<evidence type="ECO:0000313" key="12">
    <source>
        <dbReference type="EMBL" id="KAH0570737.1"/>
    </source>
</evidence>
<dbReference type="Proteomes" id="UP000018208">
    <property type="component" value="Unassembled WGS sequence"/>
</dbReference>
<name>V6M2P8_9EUKA</name>
<keyword evidence="2 9" id="KW-0479">Metal-binding</keyword>
<sequence>MKVTVIGSYFRDLVFYTPEFPNPGQTVHSNFATGHGGKGSNQALCAAKLGANVQFISSVGNDGYGDEIRAEYNKRGVKTHFNISDKPTGCAGIFVSGAGQNMICIEEGAVKDLTIDNIKAYLHSDCTDTQLFVFQCELPYENIKAIMKYIKAEFKNSKILLNPAPYRKDYIYEDLGPLIDILVPNETELQGFIPSFTVEQLKTNSVDFQKLGVSTVLVTLGEHGCAVCENGNISTVPAQKVTPVDTTGAGDCWIGAFCAVYTGANISEATKFACDAASMSVQRKGASASCPSIAEVKAFKILE</sequence>
<keyword evidence="4 9" id="KW-0418">Kinase</keyword>
<dbReference type="InterPro" id="IPR002139">
    <property type="entry name" value="Ribo/fructo_kinase"/>
</dbReference>
<dbReference type="PANTHER" id="PTHR10584:SF166">
    <property type="entry name" value="RIBOKINASE"/>
    <property type="match status" value="1"/>
</dbReference>